<accession>A0AAV8HPP2</accession>
<evidence type="ECO:0000256" key="3">
    <source>
        <dbReference type="SAM" id="SignalP"/>
    </source>
</evidence>
<dbReference type="PANTHER" id="PTHR45642:SF139">
    <property type="entry name" value="SGNH HYDROLASE-TYPE ESTERASE DOMAIN-CONTAINING PROTEIN"/>
    <property type="match status" value="1"/>
</dbReference>
<proteinExistence type="inferred from homology"/>
<dbReference type="GO" id="GO:0016788">
    <property type="term" value="F:hydrolase activity, acting on ester bonds"/>
    <property type="evidence" value="ECO:0007669"/>
    <property type="project" value="InterPro"/>
</dbReference>
<dbReference type="InterPro" id="IPR050592">
    <property type="entry name" value="GDSL_lipolytic_enzyme"/>
</dbReference>
<dbReference type="AlphaFoldDB" id="A0AAV8HPP2"/>
<dbReference type="EMBL" id="JAMFTS010000001">
    <property type="protein sequence ID" value="KAJ4819845.1"/>
    <property type="molecule type" value="Genomic_DNA"/>
</dbReference>
<dbReference type="InterPro" id="IPR035669">
    <property type="entry name" value="SGNH_plant_lipase-like"/>
</dbReference>
<evidence type="ECO:0000313" key="5">
    <source>
        <dbReference type="Proteomes" id="UP001140206"/>
    </source>
</evidence>
<gene>
    <name evidence="4" type="ORF">LUZ62_032411</name>
</gene>
<evidence type="ECO:0000256" key="1">
    <source>
        <dbReference type="ARBA" id="ARBA00008668"/>
    </source>
</evidence>
<comment type="similarity">
    <text evidence="1">Belongs to the 'GDSL' lipolytic enzyme family.</text>
</comment>
<evidence type="ECO:0000256" key="2">
    <source>
        <dbReference type="ARBA" id="ARBA00022729"/>
    </source>
</evidence>
<dbReference type="Gene3D" id="3.40.50.1110">
    <property type="entry name" value="SGNH hydrolase"/>
    <property type="match status" value="1"/>
</dbReference>
<dbReference type="SUPFAM" id="SSF52266">
    <property type="entry name" value="SGNH hydrolase"/>
    <property type="match status" value="1"/>
</dbReference>
<keyword evidence="2 3" id="KW-0732">Signal</keyword>
<feature type="chain" id="PRO_5043518745" evidence="3">
    <location>
        <begin position="21"/>
        <end position="362"/>
    </location>
</feature>
<feature type="signal peptide" evidence="3">
    <location>
        <begin position="1"/>
        <end position="20"/>
    </location>
</feature>
<organism evidence="4 5">
    <name type="scientific">Rhynchospora pubera</name>
    <dbReference type="NCBI Taxonomy" id="906938"/>
    <lineage>
        <taxon>Eukaryota</taxon>
        <taxon>Viridiplantae</taxon>
        <taxon>Streptophyta</taxon>
        <taxon>Embryophyta</taxon>
        <taxon>Tracheophyta</taxon>
        <taxon>Spermatophyta</taxon>
        <taxon>Magnoliopsida</taxon>
        <taxon>Liliopsida</taxon>
        <taxon>Poales</taxon>
        <taxon>Cyperaceae</taxon>
        <taxon>Cyperoideae</taxon>
        <taxon>Rhynchosporeae</taxon>
        <taxon>Rhynchospora</taxon>
    </lineage>
</organism>
<dbReference type="Pfam" id="PF00657">
    <property type="entry name" value="Lipase_GDSL"/>
    <property type="match status" value="1"/>
</dbReference>
<keyword evidence="5" id="KW-1185">Reference proteome</keyword>
<dbReference type="InterPro" id="IPR001087">
    <property type="entry name" value="GDSL"/>
</dbReference>
<comment type="caution">
    <text evidence="4">The sequence shown here is derived from an EMBL/GenBank/DDBJ whole genome shotgun (WGS) entry which is preliminary data.</text>
</comment>
<dbReference type="CDD" id="cd01837">
    <property type="entry name" value="SGNH_plant_lipase_like"/>
    <property type="match status" value="1"/>
</dbReference>
<protein>
    <submittedName>
        <fullName evidence="4">GDSL esterase/lipase</fullName>
    </submittedName>
</protein>
<evidence type="ECO:0000313" key="4">
    <source>
        <dbReference type="EMBL" id="KAJ4819845.1"/>
    </source>
</evidence>
<reference evidence="4" key="1">
    <citation type="submission" date="2022-08" db="EMBL/GenBank/DDBJ databases">
        <authorList>
            <person name="Marques A."/>
        </authorList>
    </citation>
    <scope>NUCLEOTIDE SEQUENCE</scope>
    <source>
        <strain evidence="4">RhyPub2mFocal</strain>
        <tissue evidence="4">Leaves</tissue>
    </source>
</reference>
<dbReference type="PANTHER" id="PTHR45642">
    <property type="entry name" value="GDSL ESTERASE/LIPASE EXL3"/>
    <property type="match status" value="1"/>
</dbReference>
<name>A0AAV8HPP2_9POAL</name>
<sequence>MATSLLLPILLFSLLITASTNKLRKFSAVFYFGDSTLDTGNNGYIPTIINANHFPYGKDFPGNKPTGRFSNGLLVPDLLGMKLGLTKFSSPFLDPSVSENDMRVGVNFASAGSGFDETTSHLWNTIPMSRQVEMFKSYLTRLELVVGKEEASRIIANSMILISAGTNDFTRNYYHATNKRKKSIDEYQDFVLQKVEMTLKELYYLGGRSFSVANLPPFGCTPLQITLSLRDTKERECVDYMNNDATVYNSKLRYLLDGLQEKLDRGKFVYIDAYGAFMDILENSSLHGFQDTNRGCCGTGLTEVGPLCNFLTPTCKNVSSYIFYDAVHPTQRVYQLLTDTAIITTMQQFSNDDYYATHIGNN</sequence>
<dbReference type="Proteomes" id="UP001140206">
    <property type="component" value="Chromosome 1"/>
</dbReference>
<dbReference type="InterPro" id="IPR036514">
    <property type="entry name" value="SGNH_hydro_sf"/>
</dbReference>